<dbReference type="EMBL" id="BJOV01000005">
    <property type="protein sequence ID" value="GEE03801.1"/>
    <property type="molecule type" value="Genomic_DNA"/>
</dbReference>
<sequence length="319" mass="34221">MTRTVRTLTRIAAALLALCGLVVAVPSAAHAAGWRYTVVAFSGATDRTMDVYESDDATSFTVLQKAAYSPPTGRVRDPSIFRAADGEYYVTYTTANGATIGFARSSDRVHWTKIGDYGVPYCCFLLPGTGDGHASVPGFGSTGSLLREVPSLSPFTTKAWAPEWFVDGGRVNVILSMSTGGGFVPYLMTALDSTFTRWSLPTPLDGIGADHIDTTVVKIGSTYHAFTKNETKKVIQHAVATSLAGPYRFVPAGDWGTLVEGPELVQLPDGAWRIFLDAYTKGKYLYADSTDGLDTWTPLREVPGLSGAARHIGIMREAS</sequence>
<dbReference type="OrthoDB" id="4368079at2"/>
<accession>A0A7I9VFC6</accession>
<reference evidence="3" key="1">
    <citation type="submission" date="2019-06" db="EMBL/GenBank/DDBJ databases">
        <title>Gordonia isolated from sludge of a wastewater treatment plant.</title>
        <authorList>
            <person name="Tamura T."/>
            <person name="Aoyama K."/>
            <person name="Kang Y."/>
            <person name="Saito S."/>
            <person name="Akiyama N."/>
            <person name="Yazawa K."/>
            <person name="Gonoi T."/>
            <person name="Mikami Y."/>
        </authorList>
    </citation>
    <scope>NUCLEOTIDE SEQUENCE [LARGE SCALE GENOMIC DNA]</scope>
    <source>
        <strain evidence="3">NBRC 107696</strain>
    </source>
</reference>
<protein>
    <recommendedName>
        <fullName evidence="4">Arabinofuranosidase</fullName>
    </recommendedName>
</protein>
<evidence type="ECO:0000313" key="2">
    <source>
        <dbReference type="EMBL" id="GEE03801.1"/>
    </source>
</evidence>
<keyword evidence="3" id="KW-1185">Reference proteome</keyword>
<gene>
    <name evidence="2" type="ORF">nbrc107696_42470</name>
</gene>
<dbReference type="SUPFAM" id="SSF75005">
    <property type="entry name" value="Arabinanase/levansucrase/invertase"/>
    <property type="match status" value="1"/>
</dbReference>
<dbReference type="Proteomes" id="UP000444960">
    <property type="component" value="Unassembled WGS sequence"/>
</dbReference>
<feature type="signal peptide" evidence="1">
    <location>
        <begin position="1"/>
        <end position="31"/>
    </location>
</feature>
<proteinExistence type="predicted"/>
<dbReference type="Gene3D" id="2.115.10.20">
    <property type="entry name" value="Glycosyl hydrolase domain, family 43"/>
    <property type="match status" value="1"/>
</dbReference>
<name>A0A7I9VFC6_9ACTN</name>
<dbReference type="AlphaFoldDB" id="A0A7I9VFC6"/>
<dbReference type="RefSeq" id="WP_161897259.1">
    <property type="nucleotide sequence ID" value="NZ_BJOV01000005.1"/>
</dbReference>
<dbReference type="InterPro" id="IPR023296">
    <property type="entry name" value="Glyco_hydro_beta-prop_sf"/>
</dbReference>
<evidence type="ECO:0008006" key="4">
    <source>
        <dbReference type="Google" id="ProtNLM"/>
    </source>
</evidence>
<feature type="chain" id="PRO_5029762943" description="Arabinofuranosidase" evidence="1">
    <location>
        <begin position="32"/>
        <end position="319"/>
    </location>
</feature>
<organism evidence="2 3">
    <name type="scientific">Gordonia spumicola</name>
    <dbReference type="NCBI Taxonomy" id="589161"/>
    <lineage>
        <taxon>Bacteria</taxon>
        <taxon>Bacillati</taxon>
        <taxon>Actinomycetota</taxon>
        <taxon>Actinomycetes</taxon>
        <taxon>Mycobacteriales</taxon>
        <taxon>Gordoniaceae</taxon>
        <taxon>Gordonia</taxon>
    </lineage>
</organism>
<comment type="caution">
    <text evidence="2">The sequence shown here is derived from an EMBL/GenBank/DDBJ whole genome shotgun (WGS) entry which is preliminary data.</text>
</comment>
<keyword evidence="1" id="KW-0732">Signal</keyword>
<evidence type="ECO:0000313" key="3">
    <source>
        <dbReference type="Proteomes" id="UP000444960"/>
    </source>
</evidence>
<evidence type="ECO:0000256" key="1">
    <source>
        <dbReference type="SAM" id="SignalP"/>
    </source>
</evidence>